<dbReference type="eggNOG" id="COG2274">
    <property type="taxonomic scope" value="Bacteria"/>
</dbReference>
<dbReference type="CDD" id="cd02418">
    <property type="entry name" value="Peptidase_C39B"/>
    <property type="match status" value="1"/>
</dbReference>
<dbReference type="InterPro" id="IPR036640">
    <property type="entry name" value="ABC1_TM_sf"/>
</dbReference>
<keyword evidence="3 5" id="KW-1133">Transmembrane helix</keyword>
<dbReference type="OrthoDB" id="9760358at2"/>
<dbReference type="Proteomes" id="UP000012024">
    <property type="component" value="Unassembled WGS sequence"/>
</dbReference>
<dbReference type="PATRIC" id="fig|1137281.3.peg.713"/>
<keyword evidence="4 5" id="KW-0472">Membrane</keyword>
<dbReference type="Gene3D" id="3.90.70.10">
    <property type="entry name" value="Cysteine proteinases"/>
    <property type="match status" value="1"/>
</dbReference>
<evidence type="ECO:0000256" key="2">
    <source>
        <dbReference type="ARBA" id="ARBA00022692"/>
    </source>
</evidence>
<sequence>MKSFPFYKQRDHKDCGPTCLRIVSKHYKKNINTQQLRELSETTRVGSSLLGLSEASEKLGFRSLGIKVDLDKLQDAPLPCILHWNKNHYVVLYKIKKEVFYISDPGHGLLKYSKEDFLKHWIGNNATDQTEEGIALLLEPTPKFYNSDFDTEKQEFGFKFLSKYIFKYKQFLWQLVIGLIAASLLQLIFPFLTQSVVDVGIKNQDIHFIYLILFAQLALFVGRTAIEVIRSWILLHLSTRINISLVSDFFIT</sequence>
<keyword evidence="9" id="KW-1185">Reference proteome</keyword>
<keyword evidence="8" id="KW-0547">Nucleotide-binding</keyword>
<dbReference type="GO" id="GO:0005524">
    <property type="term" value="F:ATP binding"/>
    <property type="evidence" value="ECO:0007669"/>
    <property type="project" value="UniProtKB-KW"/>
</dbReference>
<keyword evidence="2 5" id="KW-0812">Transmembrane</keyword>
<dbReference type="GO" id="GO:0008233">
    <property type="term" value="F:peptidase activity"/>
    <property type="evidence" value="ECO:0007669"/>
    <property type="project" value="InterPro"/>
</dbReference>
<dbReference type="Pfam" id="PF03412">
    <property type="entry name" value="Peptidase_C39"/>
    <property type="match status" value="1"/>
</dbReference>
<comment type="caution">
    <text evidence="8">The sequence shown here is derived from an EMBL/GenBank/DDBJ whole genome shotgun (WGS) entry which is preliminary data.</text>
</comment>
<evidence type="ECO:0000256" key="5">
    <source>
        <dbReference type="SAM" id="Phobius"/>
    </source>
</evidence>
<gene>
    <name evidence="8" type="ORF">D778_02114</name>
</gene>
<evidence type="ECO:0000256" key="4">
    <source>
        <dbReference type="ARBA" id="ARBA00023136"/>
    </source>
</evidence>
<proteinExistence type="predicted"/>
<evidence type="ECO:0000313" key="9">
    <source>
        <dbReference type="Proteomes" id="UP000012024"/>
    </source>
</evidence>
<feature type="transmembrane region" description="Helical" evidence="5">
    <location>
        <begin position="207"/>
        <end position="226"/>
    </location>
</feature>
<evidence type="ECO:0000313" key="8">
    <source>
        <dbReference type="EMBL" id="EMQ96224.1"/>
    </source>
</evidence>
<dbReference type="GO" id="GO:0140359">
    <property type="term" value="F:ABC-type transporter activity"/>
    <property type="evidence" value="ECO:0007669"/>
    <property type="project" value="InterPro"/>
</dbReference>
<dbReference type="PROSITE" id="PS50990">
    <property type="entry name" value="PEPTIDASE_C39"/>
    <property type="match status" value="1"/>
</dbReference>
<dbReference type="InterPro" id="IPR005074">
    <property type="entry name" value="Peptidase_C39"/>
</dbReference>
<protein>
    <submittedName>
        <fullName evidence="8">ABC transporter ATP-binding protein</fullName>
    </submittedName>
</protein>
<dbReference type="Gene3D" id="1.20.1560.10">
    <property type="entry name" value="ABC transporter type 1, transmembrane domain"/>
    <property type="match status" value="1"/>
</dbReference>
<evidence type="ECO:0000259" key="6">
    <source>
        <dbReference type="PROSITE" id="PS50929"/>
    </source>
</evidence>
<feature type="transmembrane region" description="Helical" evidence="5">
    <location>
        <begin position="171"/>
        <end position="192"/>
    </location>
</feature>
<dbReference type="AlphaFoldDB" id="M7N3B3"/>
<dbReference type="EMBL" id="ANLA01000004">
    <property type="protein sequence ID" value="EMQ96224.1"/>
    <property type="molecule type" value="Genomic_DNA"/>
</dbReference>
<dbReference type="GO" id="GO:0005886">
    <property type="term" value="C:plasma membrane"/>
    <property type="evidence" value="ECO:0007669"/>
    <property type="project" value="UniProtKB-SubCell"/>
</dbReference>
<dbReference type="GO" id="GO:0006508">
    <property type="term" value="P:proteolysis"/>
    <property type="evidence" value="ECO:0007669"/>
    <property type="project" value="InterPro"/>
</dbReference>
<dbReference type="PROSITE" id="PS50929">
    <property type="entry name" value="ABC_TM1F"/>
    <property type="match status" value="1"/>
</dbReference>
<dbReference type="SUPFAM" id="SSF90123">
    <property type="entry name" value="ABC transporter transmembrane region"/>
    <property type="match status" value="1"/>
</dbReference>
<feature type="domain" description="Peptidase C39" evidence="7">
    <location>
        <begin position="9"/>
        <end position="128"/>
    </location>
</feature>
<accession>M7N3B3</accession>
<dbReference type="InterPro" id="IPR011527">
    <property type="entry name" value="ABC1_TM_dom"/>
</dbReference>
<evidence type="ECO:0000259" key="7">
    <source>
        <dbReference type="PROSITE" id="PS50990"/>
    </source>
</evidence>
<feature type="domain" description="ABC transmembrane type-1" evidence="6">
    <location>
        <begin position="173"/>
        <end position="250"/>
    </location>
</feature>
<reference evidence="8 9" key="1">
    <citation type="submission" date="2012-12" db="EMBL/GenBank/DDBJ databases">
        <title>Genome assembly of Formosa sp. AK20.</title>
        <authorList>
            <person name="Kumar R."/>
            <person name="Khatri I."/>
            <person name="Vaidya B."/>
            <person name="Subramanian S."/>
            <person name="Pinnaka A."/>
        </authorList>
    </citation>
    <scope>NUCLEOTIDE SEQUENCE [LARGE SCALE GENOMIC DNA]</scope>
    <source>
        <strain evidence="8 9">AK20</strain>
    </source>
</reference>
<comment type="subcellular location">
    <subcellularLocation>
        <location evidence="1">Cell membrane</location>
        <topology evidence="1">Multi-pass membrane protein</topology>
    </subcellularLocation>
</comment>
<name>M7N3B3_9FLAO</name>
<keyword evidence="8" id="KW-0067">ATP-binding</keyword>
<evidence type="ECO:0000256" key="3">
    <source>
        <dbReference type="ARBA" id="ARBA00022989"/>
    </source>
</evidence>
<evidence type="ECO:0000256" key="1">
    <source>
        <dbReference type="ARBA" id="ARBA00004651"/>
    </source>
</evidence>
<organism evidence="8 9">
    <name type="scientific">Xanthomarina gelatinilytica</name>
    <dbReference type="NCBI Taxonomy" id="1137281"/>
    <lineage>
        <taxon>Bacteria</taxon>
        <taxon>Pseudomonadati</taxon>
        <taxon>Bacteroidota</taxon>
        <taxon>Flavobacteriia</taxon>
        <taxon>Flavobacteriales</taxon>
        <taxon>Flavobacteriaceae</taxon>
        <taxon>Xanthomarina</taxon>
    </lineage>
</organism>